<sequence>MPLVDPLKEGIKPARRPSQLAQEHVVVGKPARKEDAEIAPFPGASRSEDACTSEDAEGGNQSNRTQEPQSMSGSNPIVEAKRGVLTQCHHLLFVCSRCVLSPPFLSRQEVHQRLSGLRVWLEAQSAVCAMYERLAVFAAPWCCSSNSTGSSLVGCLAVGGSSADGSARRTTEAMSRSSDKALLPGPRTLECAHVLRFVGVVLAPRQSIA</sequence>
<keyword evidence="3" id="KW-1185">Reference proteome</keyword>
<protein>
    <submittedName>
        <fullName evidence="2">Uncharacterized protein</fullName>
    </submittedName>
</protein>
<feature type="compositionally biased region" description="Basic and acidic residues" evidence="1">
    <location>
        <begin position="1"/>
        <end position="12"/>
    </location>
</feature>
<proteinExistence type="predicted"/>
<evidence type="ECO:0000313" key="3">
    <source>
        <dbReference type="Proteomes" id="UP001480595"/>
    </source>
</evidence>
<gene>
    <name evidence="2" type="ORF">PG994_004164</name>
</gene>
<comment type="caution">
    <text evidence="2">The sequence shown here is derived from an EMBL/GenBank/DDBJ whole genome shotgun (WGS) entry which is preliminary data.</text>
</comment>
<evidence type="ECO:0000313" key="2">
    <source>
        <dbReference type="EMBL" id="KAK8073265.1"/>
    </source>
</evidence>
<name>A0ABR1VSY0_9PEZI</name>
<dbReference type="RefSeq" id="XP_066717740.1">
    <property type="nucleotide sequence ID" value="XM_066855573.1"/>
</dbReference>
<feature type="region of interest" description="Disordered" evidence="1">
    <location>
        <begin position="1"/>
        <end position="75"/>
    </location>
</feature>
<reference evidence="2 3" key="1">
    <citation type="submission" date="2023-01" db="EMBL/GenBank/DDBJ databases">
        <title>Analysis of 21 Apiospora genomes using comparative genomics revels a genus with tremendous synthesis potential of carbohydrate active enzymes and secondary metabolites.</title>
        <authorList>
            <person name="Sorensen T."/>
        </authorList>
    </citation>
    <scope>NUCLEOTIDE SEQUENCE [LARGE SCALE GENOMIC DNA]</scope>
    <source>
        <strain evidence="2 3">CBS 135458</strain>
    </source>
</reference>
<dbReference type="Proteomes" id="UP001480595">
    <property type="component" value="Unassembled WGS sequence"/>
</dbReference>
<feature type="compositionally biased region" description="Polar residues" evidence="1">
    <location>
        <begin position="59"/>
        <end position="75"/>
    </location>
</feature>
<organism evidence="2 3">
    <name type="scientific">Apiospora phragmitis</name>
    <dbReference type="NCBI Taxonomy" id="2905665"/>
    <lineage>
        <taxon>Eukaryota</taxon>
        <taxon>Fungi</taxon>
        <taxon>Dikarya</taxon>
        <taxon>Ascomycota</taxon>
        <taxon>Pezizomycotina</taxon>
        <taxon>Sordariomycetes</taxon>
        <taxon>Xylariomycetidae</taxon>
        <taxon>Amphisphaeriales</taxon>
        <taxon>Apiosporaceae</taxon>
        <taxon>Apiospora</taxon>
    </lineage>
</organism>
<accession>A0ABR1VSY0</accession>
<dbReference type="GeneID" id="92088636"/>
<dbReference type="EMBL" id="JAQQWL010000005">
    <property type="protein sequence ID" value="KAK8073265.1"/>
    <property type="molecule type" value="Genomic_DNA"/>
</dbReference>
<evidence type="ECO:0000256" key="1">
    <source>
        <dbReference type="SAM" id="MobiDB-lite"/>
    </source>
</evidence>